<organism evidence="5 6">
    <name type="scientific">Miscanthus lutarioriparius</name>
    <dbReference type="NCBI Taxonomy" id="422564"/>
    <lineage>
        <taxon>Eukaryota</taxon>
        <taxon>Viridiplantae</taxon>
        <taxon>Streptophyta</taxon>
        <taxon>Embryophyta</taxon>
        <taxon>Tracheophyta</taxon>
        <taxon>Spermatophyta</taxon>
        <taxon>Magnoliopsida</taxon>
        <taxon>Liliopsida</taxon>
        <taxon>Poales</taxon>
        <taxon>Poaceae</taxon>
        <taxon>PACMAD clade</taxon>
        <taxon>Panicoideae</taxon>
        <taxon>Andropogonodae</taxon>
        <taxon>Andropogoneae</taxon>
        <taxon>Saccharinae</taxon>
        <taxon>Miscanthus</taxon>
    </lineage>
</organism>
<proteinExistence type="inferred from homology"/>
<evidence type="ECO:0000313" key="6">
    <source>
        <dbReference type="Proteomes" id="UP000604825"/>
    </source>
</evidence>
<dbReference type="OrthoDB" id="641107at2759"/>
<dbReference type="InterPro" id="IPR002401">
    <property type="entry name" value="Cyt_P450_E_grp-I"/>
</dbReference>
<dbReference type="GO" id="GO:0016705">
    <property type="term" value="F:oxidoreductase activity, acting on paired donors, with incorporation or reduction of molecular oxygen"/>
    <property type="evidence" value="ECO:0007669"/>
    <property type="project" value="InterPro"/>
</dbReference>
<comment type="caution">
    <text evidence="5">The sequence shown here is derived from an EMBL/GenBank/DDBJ whole genome shotgun (WGS) entry which is preliminary data.</text>
</comment>
<evidence type="ECO:0000313" key="5">
    <source>
        <dbReference type="EMBL" id="CAD6231429.1"/>
    </source>
</evidence>
<reference evidence="5" key="1">
    <citation type="submission" date="2020-10" db="EMBL/GenBank/DDBJ databases">
        <authorList>
            <person name="Han B."/>
            <person name="Lu T."/>
            <person name="Zhao Q."/>
            <person name="Huang X."/>
            <person name="Zhao Y."/>
        </authorList>
    </citation>
    <scope>NUCLEOTIDE SEQUENCE</scope>
</reference>
<dbReference type="InterPro" id="IPR036396">
    <property type="entry name" value="Cyt_P450_sf"/>
</dbReference>
<accession>A0A811NWS2</accession>
<keyword evidence="6" id="KW-1185">Reference proteome</keyword>
<evidence type="ECO:0000256" key="4">
    <source>
        <dbReference type="SAM" id="Phobius"/>
    </source>
</evidence>
<name>A0A811NWS2_9POAL</name>
<dbReference type="GO" id="GO:0005506">
    <property type="term" value="F:iron ion binding"/>
    <property type="evidence" value="ECO:0007669"/>
    <property type="project" value="InterPro"/>
</dbReference>
<evidence type="ECO:0008006" key="7">
    <source>
        <dbReference type="Google" id="ProtNLM"/>
    </source>
</evidence>
<gene>
    <name evidence="5" type="ORF">NCGR_LOCUS21518</name>
</gene>
<dbReference type="SUPFAM" id="SSF48264">
    <property type="entry name" value="Cytochrome P450"/>
    <property type="match status" value="1"/>
</dbReference>
<dbReference type="GO" id="GO:0004497">
    <property type="term" value="F:monooxygenase activity"/>
    <property type="evidence" value="ECO:0007669"/>
    <property type="project" value="InterPro"/>
</dbReference>
<feature type="transmembrane region" description="Helical" evidence="4">
    <location>
        <begin position="12"/>
        <end position="30"/>
    </location>
</feature>
<keyword evidence="3" id="KW-0408">Iron</keyword>
<dbReference type="Proteomes" id="UP000604825">
    <property type="component" value="Unassembled WGS sequence"/>
</dbReference>
<comment type="similarity">
    <text evidence="1">Belongs to the cytochrome P450 family.</text>
</comment>
<keyword evidence="2" id="KW-0479">Metal-binding</keyword>
<dbReference type="AlphaFoldDB" id="A0A811NWS2"/>
<sequence>MEIFPSSSSYCLFTLLLLAPLLLSLKLLYYSRMGRKKEDQIRLPPGPWQLPIIGSLHHVLMKRGQPVHRIMANLAQQCNAPVMHLRLWELSLVVISSAEAAREVLKTHDVTFATRAMSLTVKATIGDKLGLFFLPYGAVWREFRKICNVELLSTNRVRSFRPIREDEAARLVSDIVARSQQSQALLPGGGGGLVDLSECVARLVSDSALRAIMGDQFRWRDEFLDTVAMTYKKATGFRIADLFPSSRVMRALSGTVAEAKQYNAKLFDLVDRAIHQHEERKMEAAVADSDTTKQTPDLLDVLLNIHKEDDPASSLTTASIKAVILDIFVAGSTATSSVIQWAMLELMRNPRVLQKAELEVRHVLRGKAKVTENDLIDLKYLKNVIKETLRLHPAPPLPIPKECQESCKILGYDVPRGTMVFVNSWAIGRDQSYWVDEPQVFKPERFDASAVDFKGTVSSPLGLGEGFVRALCLLMHTSNLYLPHFSTTSTGTSHLVSRQTCST</sequence>
<keyword evidence="4" id="KW-1133">Transmembrane helix</keyword>
<dbReference type="Pfam" id="PF00067">
    <property type="entry name" value="p450"/>
    <property type="match status" value="1"/>
</dbReference>
<evidence type="ECO:0000256" key="3">
    <source>
        <dbReference type="ARBA" id="ARBA00023004"/>
    </source>
</evidence>
<dbReference type="PANTHER" id="PTHR47955">
    <property type="entry name" value="CYTOCHROME P450 FAMILY 71 PROTEIN"/>
    <property type="match status" value="1"/>
</dbReference>
<protein>
    <recommendedName>
        <fullName evidence="7">Cytochrome P450</fullName>
    </recommendedName>
</protein>
<dbReference type="EMBL" id="CAJGYO010000005">
    <property type="protein sequence ID" value="CAD6231429.1"/>
    <property type="molecule type" value="Genomic_DNA"/>
</dbReference>
<evidence type="ECO:0000256" key="2">
    <source>
        <dbReference type="ARBA" id="ARBA00022723"/>
    </source>
</evidence>
<dbReference type="PRINTS" id="PR00463">
    <property type="entry name" value="EP450I"/>
</dbReference>
<keyword evidence="4" id="KW-0472">Membrane</keyword>
<dbReference type="InterPro" id="IPR001128">
    <property type="entry name" value="Cyt_P450"/>
</dbReference>
<dbReference type="GO" id="GO:0020037">
    <property type="term" value="F:heme binding"/>
    <property type="evidence" value="ECO:0007669"/>
    <property type="project" value="InterPro"/>
</dbReference>
<keyword evidence="4" id="KW-0812">Transmembrane</keyword>
<dbReference type="PANTHER" id="PTHR47955:SF21">
    <property type="entry name" value="OS06G0642300 PROTEIN"/>
    <property type="match status" value="1"/>
</dbReference>
<evidence type="ECO:0000256" key="1">
    <source>
        <dbReference type="ARBA" id="ARBA00010617"/>
    </source>
</evidence>
<dbReference type="Gene3D" id="1.10.630.10">
    <property type="entry name" value="Cytochrome P450"/>
    <property type="match status" value="1"/>
</dbReference>